<dbReference type="AlphaFoldDB" id="A0A1H6IVK4"/>
<evidence type="ECO:0000313" key="2">
    <source>
        <dbReference type="Proteomes" id="UP000199215"/>
    </source>
</evidence>
<gene>
    <name evidence="1" type="ORF">SAMN05192561_10583</name>
</gene>
<protein>
    <submittedName>
        <fullName evidence="1">Uncharacterized protein</fullName>
    </submittedName>
</protein>
<proteinExistence type="predicted"/>
<accession>A0A1H6IVK4</accession>
<keyword evidence="2" id="KW-1185">Reference proteome</keyword>
<organism evidence="1 2">
    <name type="scientific">Halopenitus malekzadehii</name>
    <dbReference type="NCBI Taxonomy" id="1267564"/>
    <lineage>
        <taxon>Archaea</taxon>
        <taxon>Methanobacteriati</taxon>
        <taxon>Methanobacteriota</taxon>
        <taxon>Stenosarchaea group</taxon>
        <taxon>Halobacteria</taxon>
        <taxon>Halobacteriales</taxon>
        <taxon>Haloferacaceae</taxon>
        <taxon>Halopenitus</taxon>
    </lineage>
</organism>
<evidence type="ECO:0000313" key="1">
    <source>
        <dbReference type="EMBL" id="SEH53667.1"/>
    </source>
</evidence>
<sequence>MPSTKHILNLKFRIRFRSKSGHSNASVFTNLRVADLTGNGPFRQICSFQLMDVFNKFAVDAFLVW</sequence>
<dbReference type="STRING" id="1267564.SAMN05192561_10583"/>
<reference evidence="1 2" key="1">
    <citation type="submission" date="2016-10" db="EMBL/GenBank/DDBJ databases">
        <authorList>
            <person name="de Groot N.N."/>
        </authorList>
    </citation>
    <scope>NUCLEOTIDE SEQUENCE [LARGE SCALE GENOMIC DNA]</scope>
    <source>
        <strain evidence="1 2">IBRC-M10418</strain>
    </source>
</reference>
<dbReference type="EMBL" id="FNWU01000005">
    <property type="protein sequence ID" value="SEH53667.1"/>
    <property type="molecule type" value="Genomic_DNA"/>
</dbReference>
<dbReference type="Proteomes" id="UP000199215">
    <property type="component" value="Unassembled WGS sequence"/>
</dbReference>
<name>A0A1H6IVK4_9EURY</name>